<feature type="binding site" evidence="10">
    <location>
        <begin position="26"/>
        <end position="33"/>
    </location>
    <ligand>
        <name>ATP</name>
        <dbReference type="ChEBI" id="CHEBI:30616"/>
    </ligand>
</feature>
<sequence>MAMSTKINSSKLLTPEQLDSHIKIYAGPGAGKTHFLVENVKNIVTTYPLVAQSKARKVLCITYTNAGVDEIKRRLDRFSTSVEAHTIHGFIIEHIIKPFQEDLRQIMQEDFSIDIKGKSQITSQVEGLGILHGIDKSDIFEFIKSVTGDTEELSYSKKILGEVEVDIAAYLADKTAKLRASKQIKDGHIIPIKQYAWSKTRKLTHNEILYFGYRILQRNHLALYTTRVKFPFIFVDEFQDTNPLQTLLIKLIGSKSTIIGTIGDIAQSIYSFQGAKPSQFLALNIDGNRVLNEYTISDNRRSTVNVVNLCNFLRKSDPTVIQNSQKCYSSDEEKETAEKTKIHIISGEDASAKQLINSVIADGAVVLTRTWAAAFSYIQGINEEQEKCLKAIYNAYYTSPIDIRSDIVEHNYVTWVRAFKFIFTLWNGYKTGALVEIIAALTLLTDFDTKKLTPKILAQLKRLTSEVFDTISSESLTVDIINRFSLRLHQEIYNELVSVVWSDKFAIPIFDDEDRDELKANVSLLSWDTSHRLFSEVFSEDSRYMTVHQAKGREWEKVIVSLEPNSRKDRDNTTLSNMFSNPQLLNEENSEEFTRMYYVACSRAKVDLYIHLKKALDVSSLKKALDNYNQVCEENGRVDYEILPIRTGKSYNDF</sequence>
<evidence type="ECO:0000259" key="11">
    <source>
        <dbReference type="PROSITE" id="PS51198"/>
    </source>
</evidence>
<evidence type="ECO:0000256" key="10">
    <source>
        <dbReference type="PROSITE-ProRule" id="PRU00560"/>
    </source>
</evidence>
<evidence type="ECO:0000256" key="2">
    <source>
        <dbReference type="ARBA" id="ARBA00022741"/>
    </source>
</evidence>
<feature type="domain" description="UvrD-like helicase ATP-binding" evidence="11">
    <location>
        <begin position="5"/>
        <end position="303"/>
    </location>
</feature>
<dbReference type="InterPro" id="IPR014017">
    <property type="entry name" value="DNA_helicase_UvrD-like_C"/>
</dbReference>
<reference evidence="12" key="1">
    <citation type="submission" date="2021-06" db="EMBL/GenBank/DDBJ databases">
        <title>Description of novel taxa of the family Lachnospiraceae.</title>
        <authorList>
            <person name="Chaplin A.V."/>
            <person name="Sokolova S.R."/>
            <person name="Pikina A.P."/>
            <person name="Korzhanova M."/>
            <person name="Belova V."/>
            <person name="Korostin D."/>
            <person name="Efimov B.A."/>
        </authorList>
    </citation>
    <scope>NUCLEOTIDE SEQUENCE</scope>
    <source>
        <strain evidence="12">ASD5720</strain>
    </source>
</reference>
<dbReference type="EC" id="5.6.2.4" evidence="8"/>
<evidence type="ECO:0000256" key="7">
    <source>
        <dbReference type="ARBA" id="ARBA00034617"/>
    </source>
</evidence>
<comment type="catalytic activity">
    <reaction evidence="7">
        <text>Couples ATP hydrolysis with the unwinding of duplex DNA by translocating in the 3'-5' direction.</text>
        <dbReference type="EC" id="5.6.2.4"/>
    </reaction>
</comment>
<evidence type="ECO:0000313" key="12">
    <source>
        <dbReference type="EMBL" id="MBU9738024.1"/>
    </source>
</evidence>
<dbReference type="GO" id="GO:0005524">
    <property type="term" value="F:ATP binding"/>
    <property type="evidence" value="ECO:0007669"/>
    <property type="project" value="UniProtKB-UniRule"/>
</dbReference>
<dbReference type="PROSITE" id="PS51198">
    <property type="entry name" value="UVRD_HELICASE_ATP_BIND"/>
    <property type="match status" value="1"/>
</dbReference>
<evidence type="ECO:0000256" key="3">
    <source>
        <dbReference type="ARBA" id="ARBA00022801"/>
    </source>
</evidence>
<evidence type="ECO:0000256" key="6">
    <source>
        <dbReference type="ARBA" id="ARBA00023235"/>
    </source>
</evidence>
<dbReference type="InterPro" id="IPR013986">
    <property type="entry name" value="DExx_box_DNA_helicase_dom_sf"/>
</dbReference>
<accession>A0A949K1K1</accession>
<dbReference type="GO" id="GO:0000725">
    <property type="term" value="P:recombinational repair"/>
    <property type="evidence" value="ECO:0007669"/>
    <property type="project" value="TreeGrafter"/>
</dbReference>
<comment type="similarity">
    <text evidence="1">Belongs to the helicase family. UvrD subfamily.</text>
</comment>
<protein>
    <recommendedName>
        <fullName evidence="8">DNA 3'-5' helicase</fullName>
        <ecNumber evidence="8">5.6.2.4</ecNumber>
    </recommendedName>
</protein>
<dbReference type="AlphaFoldDB" id="A0A949K1K1"/>
<evidence type="ECO:0000313" key="13">
    <source>
        <dbReference type="Proteomes" id="UP000712157"/>
    </source>
</evidence>
<keyword evidence="13" id="KW-1185">Reference proteome</keyword>
<organism evidence="12 13">
    <name type="scientific">Diplocloster agilis</name>
    <dbReference type="NCBI Taxonomy" id="2850323"/>
    <lineage>
        <taxon>Bacteria</taxon>
        <taxon>Bacillati</taxon>
        <taxon>Bacillota</taxon>
        <taxon>Clostridia</taxon>
        <taxon>Lachnospirales</taxon>
        <taxon>Lachnospiraceae</taxon>
        <taxon>Diplocloster</taxon>
    </lineage>
</organism>
<dbReference type="Proteomes" id="UP000712157">
    <property type="component" value="Unassembled WGS sequence"/>
</dbReference>
<comment type="catalytic activity">
    <reaction evidence="9">
        <text>ATP + H2O = ADP + phosphate + H(+)</text>
        <dbReference type="Rhea" id="RHEA:13065"/>
        <dbReference type="ChEBI" id="CHEBI:15377"/>
        <dbReference type="ChEBI" id="CHEBI:15378"/>
        <dbReference type="ChEBI" id="CHEBI:30616"/>
        <dbReference type="ChEBI" id="CHEBI:43474"/>
        <dbReference type="ChEBI" id="CHEBI:456216"/>
        <dbReference type="EC" id="5.6.2.4"/>
    </reaction>
</comment>
<evidence type="ECO:0000256" key="4">
    <source>
        <dbReference type="ARBA" id="ARBA00022806"/>
    </source>
</evidence>
<evidence type="ECO:0000256" key="9">
    <source>
        <dbReference type="ARBA" id="ARBA00048988"/>
    </source>
</evidence>
<comment type="caution">
    <text evidence="12">The sequence shown here is derived from an EMBL/GenBank/DDBJ whole genome shotgun (WGS) entry which is preliminary data.</text>
</comment>
<dbReference type="EMBL" id="JAHQCW010000028">
    <property type="protein sequence ID" value="MBU9738024.1"/>
    <property type="molecule type" value="Genomic_DNA"/>
</dbReference>
<dbReference type="GO" id="GO:0005829">
    <property type="term" value="C:cytosol"/>
    <property type="evidence" value="ECO:0007669"/>
    <property type="project" value="TreeGrafter"/>
</dbReference>
<dbReference type="InterPro" id="IPR000212">
    <property type="entry name" value="DNA_helicase_UvrD/REP"/>
</dbReference>
<keyword evidence="4 10" id="KW-0347">Helicase</keyword>
<dbReference type="GO" id="GO:0003677">
    <property type="term" value="F:DNA binding"/>
    <property type="evidence" value="ECO:0007669"/>
    <property type="project" value="InterPro"/>
</dbReference>
<evidence type="ECO:0000256" key="5">
    <source>
        <dbReference type="ARBA" id="ARBA00022840"/>
    </source>
</evidence>
<dbReference type="GO" id="GO:0016787">
    <property type="term" value="F:hydrolase activity"/>
    <property type="evidence" value="ECO:0007669"/>
    <property type="project" value="UniProtKB-UniRule"/>
</dbReference>
<keyword evidence="2 10" id="KW-0547">Nucleotide-binding</keyword>
<dbReference type="Pfam" id="PF00580">
    <property type="entry name" value="UvrD-helicase"/>
    <property type="match status" value="1"/>
</dbReference>
<evidence type="ECO:0000256" key="8">
    <source>
        <dbReference type="ARBA" id="ARBA00034808"/>
    </source>
</evidence>
<dbReference type="PANTHER" id="PTHR11070:SF3">
    <property type="entry name" value="DNA 3'-5' HELICASE"/>
    <property type="match status" value="1"/>
</dbReference>
<keyword evidence="3 10" id="KW-0378">Hydrolase</keyword>
<gene>
    <name evidence="12" type="ORF">KTH89_15880</name>
</gene>
<dbReference type="InterPro" id="IPR027417">
    <property type="entry name" value="P-loop_NTPase"/>
</dbReference>
<dbReference type="Gene3D" id="1.10.10.160">
    <property type="match status" value="1"/>
</dbReference>
<name>A0A949K1K1_9FIRM</name>
<dbReference type="PANTHER" id="PTHR11070">
    <property type="entry name" value="UVRD / RECB / PCRA DNA HELICASE FAMILY MEMBER"/>
    <property type="match status" value="1"/>
</dbReference>
<proteinExistence type="inferred from homology"/>
<evidence type="ECO:0000256" key="1">
    <source>
        <dbReference type="ARBA" id="ARBA00009922"/>
    </source>
</evidence>
<dbReference type="Pfam" id="PF13361">
    <property type="entry name" value="UvrD_C"/>
    <property type="match status" value="1"/>
</dbReference>
<dbReference type="Gene3D" id="3.40.50.300">
    <property type="entry name" value="P-loop containing nucleotide triphosphate hydrolases"/>
    <property type="match status" value="2"/>
</dbReference>
<dbReference type="SUPFAM" id="SSF52540">
    <property type="entry name" value="P-loop containing nucleoside triphosphate hydrolases"/>
    <property type="match status" value="1"/>
</dbReference>
<keyword evidence="6" id="KW-0413">Isomerase</keyword>
<keyword evidence="5 10" id="KW-0067">ATP-binding</keyword>
<dbReference type="GO" id="GO:0043138">
    <property type="term" value="F:3'-5' DNA helicase activity"/>
    <property type="evidence" value="ECO:0007669"/>
    <property type="project" value="UniProtKB-EC"/>
</dbReference>
<dbReference type="RefSeq" id="WP_238722337.1">
    <property type="nucleotide sequence ID" value="NZ_JAHQCW010000028.1"/>
</dbReference>
<dbReference type="InterPro" id="IPR014016">
    <property type="entry name" value="UvrD-like_ATP-bd"/>
</dbReference>